<organism evidence="1">
    <name type="scientific">uncultured marine thaumarchaeote KM3_98_C03</name>
    <dbReference type="NCBI Taxonomy" id="1456352"/>
    <lineage>
        <taxon>Archaea</taxon>
        <taxon>Nitrososphaerota</taxon>
        <taxon>environmental samples</taxon>
    </lineage>
</organism>
<protein>
    <submittedName>
        <fullName evidence="1">Uncharacterized protein</fullName>
    </submittedName>
</protein>
<reference evidence="1" key="1">
    <citation type="journal article" date="2014" name="Genome Biol. Evol.">
        <title>Pangenome evidence for extensive interdomain horizontal transfer affecting lineage core and shell genes in uncultured planktonic thaumarchaeota and euryarchaeota.</title>
        <authorList>
            <person name="Deschamps P."/>
            <person name="Zivanovic Y."/>
            <person name="Moreira D."/>
            <person name="Rodriguez-Valera F."/>
            <person name="Lopez-Garcia P."/>
        </authorList>
    </citation>
    <scope>NUCLEOTIDE SEQUENCE</scope>
</reference>
<accession>A0A075HXR2</accession>
<dbReference type="EMBL" id="KF901183">
    <property type="protein sequence ID" value="AIF21156.1"/>
    <property type="molecule type" value="Genomic_DNA"/>
</dbReference>
<sequence length="41" mass="4899">MYLQIITKLNFLYERLHVIIPLCNTVEMFCIIENNSRVISL</sequence>
<name>A0A075HXR2_9ARCH</name>
<proteinExistence type="predicted"/>
<dbReference type="AlphaFoldDB" id="A0A075HXR2"/>
<evidence type="ECO:0000313" key="1">
    <source>
        <dbReference type="EMBL" id="AIF21156.1"/>
    </source>
</evidence>